<proteinExistence type="predicted"/>
<name>A0A0N4YHE1_NIPBR</name>
<accession>A0A0N4YHE1</accession>
<feature type="region of interest" description="Disordered" evidence="1">
    <location>
        <begin position="1"/>
        <end position="47"/>
    </location>
</feature>
<keyword evidence="3" id="KW-1185">Reference proteome</keyword>
<dbReference type="EMBL" id="UYSL01022126">
    <property type="protein sequence ID" value="VDL79870.1"/>
    <property type="molecule type" value="Genomic_DNA"/>
</dbReference>
<evidence type="ECO:0000313" key="4">
    <source>
        <dbReference type="WBParaSite" id="NBR_0001627401-mRNA-1"/>
    </source>
</evidence>
<dbReference type="STRING" id="27835.A0A0N4YHE1"/>
<evidence type="ECO:0000256" key="1">
    <source>
        <dbReference type="SAM" id="MobiDB-lite"/>
    </source>
</evidence>
<organism evidence="4">
    <name type="scientific">Nippostrongylus brasiliensis</name>
    <name type="common">Rat hookworm</name>
    <dbReference type="NCBI Taxonomy" id="27835"/>
    <lineage>
        <taxon>Eukaryota</taxon>
        <taxon>Metazoa</taxon>
        <taxon>Ecdysozoa</taxon>
        <taxon>Nematoda</taxon>
        <taxon>Chromadorea</taxon>
        <taxon>Rhabditida</taxon>
        <taxon>Rhabditina</taxon>
        <taxon>Rhabditomorpha</taxon>
        <taxon>Strongyloidea</taxon>
        <taxon>Heligmosomidae</taxon>
        <taxon>Nippostrongylus</taxon>
    </lineage>
</organism>
<evidence type="ECO:0000313" key="3">
    <source>
        <dbReference type="Proteomes" id="UP000271162"/>
    </source>
</evidence>
<reference evidence="4" key="1">
    <citation type="submission" date="2017-02" db="UniProtKB">
        <authorList>
            <consortium name="WormBaseParasite"/>
        </authorList>
    </citation>
    <scope>IDENTIFICATION</scope>
</reference>
<protein>
    <submittedName>
        <fullName evidence="4">Bravo_FIGEY domain-containing protein</fullName>
    </submittedName>
</protein>
<feature type="compositionally biased region" description="Basic and acidic residues" evidence="1">
    <location>
        <begin position="30"/>
        <end position="44"/>
    </location>
</feature>
<gene>
    <name evidence="2" type="ORF">NBR_LOCUS16275</name>
</gene>
<dbReference type="AlphaFoldDB" id="A0A0N4YHE1"/>
<sequence length="97" mass="11135">MREYGGDYKTVTETQREYEDPDYFYGEISSGERDSHSSRPDSSRRIAPRTRTLTIESEEMSVVVLQHPLISQGSQVSEPVVLVNKLSIFRCNTKLFC</sequence>
<evidence type="ECO:0000313" key="2">
    <source>
        <dbReference type="EMBL" id="VDL79870.1"/>
    </source>
</evidence>
<dbReference type="WBParaSite" id="NBR_0001627401-mRNA-1">
    <property type="protein sequence ID" value="NBR_0001627401-mRNA-1"/>
    <property type="gene ID" value="NBR_0001627401"/>
</dbReference>
<dbReference type="Proteomes" id="UP000271162">
    <property type="component" value="Unassembled WGS sequence"/>
</dbReference>
<reference evidence="2 3" key="2">
    <citation type="submission" date="2018-11" db="EMBL/GenBank/DDBJ databases">
        <authorList>
            <consortium name="Pathogen Informatics"/>
        </authorList>
    </citation>
    <scope>NUCLEOTIDE SEQUENCE [LARGE SCALE GENOMIC DNA]</scope>
</reference>